<dbReference type="EMBL" id="MT658802">
    <property type="protein sequence ID" value="QNJ56782.1"/>
    <property type="molecule type" value="Genomic_DNA"/>
</dbReference>
<reference evidence="2" key="2">
    <citation type="journal article" date="2021" name="Microbiol. Resour. Announc.">
        <title>Genome Sequences of Subcluster M2 Mycobacteriophages Estes and Aziz.</title>
        <authorList>
            <person name="Fitzgerald S.K."/>
            <person name="Johnson E.H."/>
            <person name="Storz S.H.R."/>
            <person name="Ballard C."/>
            <person name="Battaglia S."/>
            <person name="Boice M."/>
            <person name="Bramwell-Butcher J."/>
            <person name="Dedinsky M."/>
            <person name="DeKlotz J."/>
            <person name="Diaz I."/>
            <person name="Engley A."/>
            <person name="Ernst L."/>
            <person name="Gonzales E."/>
            <person name="Groscost A."/>
            <person name="Grosser P."/>
            <person name="Haider A."/>
            <person name="Harrison M."/>
            <person name="Husler K."/>
            <person name="Lau J."/>
            <person name="Monlux M."/>
            <person name="Paratore J."/>
            <person name="Ruesch T."/>
            <person name="Schlesinger M."/>
            <person name="Scholes A."/>
            <person name="Poxleitner M.K."/>
            <person name="Anders K.R."/>
        </authorList>
    </citation>
    <scope>NUCLEOTIDE SEQUENCE [LARGE SCALE GENOMIC DNA]</scope>
</reference>
<dbReference type="KEGG" id="vg:63210364"/>
<gene>
    <name evidence="1" type="primary">144</name>
    <name evidence="1" type="ORF">SEA_AZIZ_144</name>
</gene>
<keyword evidence="2" id="KW-1185">Reference proteome</keyword>
<accession>A0A7G8LHR0</accession>
<reference evidence="1 2" key="1">
    <citation type="submission" date="2020-06" db="EMBL/GenBank/DDBJ databases">
        <authorList>
            <person name="Ruesch T."/>
            <person name="Stepniewski C."/>
            <person name="Ballard C."/>
            <person name="Battaglia S."/>
            <person name="Diaz I."/>
            <person name="Engley A."/>
            <person name="Erickson A."/>
            <person name="Ernst L."/>
            <person name="Gonzales E."/>
            <person name="Haider A."/>
            <person name="Harrison M."/>
            <person name="Moore J."/>
            <person name="Paratore J."/>
            <person name="Rafanan A."/>
            <person name="Storz S."/>
            <person name="Poxleitner M.K."/>
            <person name="Anders K.R."/>
            <person name="Garlena R.A."/>
            <person name="Russell D.A."/>
            <person name="Pope W.H."/>
            <person name="Jacobs-Sera D."/>
            <person name="Hatfull G.F."/>
        </authorList>
    </citation>
    <scope>NUCLEOTIDE SEQUENCE [LARGE SCALE GENOMIC DNA]</scope>
</reference>
<organism evidence="1 2">
    <name type="scientific">Mycobacterium phage Aziz</name>
    <dbReference type="NCBI Taxonomy" id="2762281"/>
    <lineage>
        <taxon>Viruses</taxon>
        <taxon>Duplodnaviria</taxon>
        <taxon>Heunggongvirae</taxon>
        <taxon>Uroviricota</taxon>
        <taxon>Caudoviricetes</taxon>
        <taxon>Vilmaviridae</taxon>
        <taxon>Mclasvirinae</taxon>
        <taxon>Reyvirus</taxon>
        <taxon>Reyvirus aziz</taxon>
    </lineage>
</organism>
<dbReference type="RefSeq" id="YP_010013727.1">
    <property type="nucleotide sequence ID" value="NC_053513.1"/>
</dbReference>
<evidence type="ECO:0000313" key="1">
    <source>
        <dbReference type="EMBL" id="QNJ56782.1"/>
    </source>
</evidence>
<name>A0A7G8LHR0_9CAUD</name>
<sequence length="181" mass="20511">MPITEAPFDHDGNMVSYPLQDWQVNEFGRHERVTKALVHVEPFYAEMRVVDIERGQSAARMVLQDTFTGKTYPLFLSDLLPMLQEPQDGLTEFRVRGTWAVSKRGQNYGIKRIEPSPATEWSTHMRSLLGKQVRVVLAVEDPVAIAVGKLLSFTVDGEVVVQDDSGIPHYCWPNLETVEIQ</sequence>
<proteinExistence type="predicted"/>
<dbReference type="Proteomes" id="UP000515890">
    <property type="component" value="Segment"/>
</dbReference>
<evidence type="ECO:0000313" key="2">
    <source>
        <dbReference type="Proteomes" id="UP000515890"/>
    </source>
</evidence>
<dbReference type="GeneID" id="63210364"/>
<protein>
    <submittedName>
        <fullName evidence="1">Uncharacterized protein</fullName>
    </submittedName>
</protein>